<dbReference type="Proteomes" id="UP001162164">
    <property type="component" value="Unassembled WGS sequence"/>
</dbReference>
<evidence type="ECO:0000256" key="4">
    <source>
        <dbReference type="RuleBase" id="RU000363"/>
    </source>
</evidence>
<keyword evidence="5" id="KW-1133">Transmembrane helix</keyword>
<dbReference type="InterPro" id="IPR036291">
    <property type="entry name" value="NAD(P)-bd_dom_sf"/>
</dbReference>
<dbReference type="SUPFAM" id="SSF51735">
    <property type="entry name" value="NAD(P)-binding Rossmann-fold domains"/>
    <property type="match status" value="1"/>
</dbReference>
<evidence type="ECO:0000256" key="1">
    <source>
        <dbReference type="ARBA" id="ARBA00006484"/>
    </source>
</evidence>
<evidence type="ECO:0000256" key="3">
    <source>
        <dbReference type="ARBA" id="ARBA00037096"/>
    </source>
</evidence>
<keyword evidence="5" id="KW-0812">Transmembrane</keyword>
<comment type="function">
    <text evidence="3">Putative oxidoreductase.</text>
</comment>
<protein>
    <submittedName>
        <fullName evidence="6">Uncharacterized protein</fullName>
    </submittedName>
</protein>
<comment type="similarity">
    <text evidence="1 4">Belongs to the short-chain dehydrogenases/reductases (SDR) family.</text>
</comment>
<organism evidence="6 7">
    <name type="scientific">Molorchus minor</name>
    <dbReference type="NCBI Taxonomy" id="1323400"/>
    <lineage>
        <taxon>Eukaryota</taxon>
        <taxon>Metazoa</taxon>
        <taxon>Ecdysozoa</taxon>
        <taxon>Arthropoda</taxon>
        <taxon>Hexapoda</taxon>
        <taxon>Insecta</taxon>
        <taxon>Pterygota</taxon>
        <taxon>Neoptera</taxon>
        <taxon>Endopterygota</taxon>
        <taxon>Coleoptera</taxon>
        <taxon>Polyphaga</taxon>
        <taxon>Cucujiformia</taxon>
        <taxon>Chrysomeloidea</taxon>
        <taxon>Cerambycidae</taxon>
        <taxon>Lamiinae</taxon>
        <taxon>Monochamini</taxon>
        <taxon>Molorchus</taxon>
    </lineage>
</organism>
<evidence type="ECO:0000256" key="5">
    <source>
        <dbReference type="SAM" id="Phobius"/>
    </source>
</evidence>
<dbReference type="PANTHER" id="PTHR44196:SF1">
    <property type="entry name" value="DEHYDROGENASE_REDUCTASE SDR FAMILY MEMBER 7B"/>
    <property type="match status" value="1"/>
</dbReference>
<dbReference type="PRINTS" id="PR00080">
    <property type="entry name" value="SDRFAMILY"/>
</dbReference>
<evidence type="ECO:0000313" key="7">
    <source>
        <dbReference type="Proteomes" id="UP001162164"/>
    </source>
</evidence>
<dbReference type="InterPro" id="IPR020904">
    <property type="entry name" value="Sc_DH/Rdtase_CS"/>
</dbReference>
<dbReference type="PROSITE" id="PS00061">
    <property type="entry name" value="ADH_SHORT"/>
    <property type="match status" value="1"/>
</dbReference>
<name>A0ABQ9J0A6_9CUCU</name>
<evidence type="ECO:0000313" key="6">
    <source>
        <dbReference type="EMBL" id="KAJ8969354.1"/>
    </source>
</evidence>
<accession>A0ABQ9J0A6</accession>
<evidence type="ECO:0000256" key="2">
    <source>
        <dbReference type="ARBA" id="ARBA00023002"/>
    </source>
</evidence>
<dbReference type="PANTHER" id="PTHR44196">
    <property type="entry name" value="DEHYDROGENASE/REDUCTASE SDR FAMILY MEMBER 7B"/>
    <property type="match status" value="1"/>
</dbReference>
<keyword evidence="2" id="KW-0560">Oxidoreductase</keyword>
<sequence>MFCHLSTLTIKNKMSEGKKMFDTLNLVGSVTLAFSIPWIIFRVFRAVYLKRRYNELVGKVVCCVLGRRQELDRVNDLLHTHCTVQTHPPIIIPLDLSDLESLPGHIEKIISITGHIDILINNGGVSHRGTVISTTLDVDVKIMQINYFGSVTLTKAVLPSMIKRRKGHIIFTSSVQGLVALPERSAYSASKHALQAFSDSLRAK</sequence>
<keyword evidence="5" id="KW-0472">Membrane</keyword>
<proteinExistence type="inferred from homology"/>
<gene>
    <name evidence="6" type="ORF">NQ317_016139</name>
</gene>
<dbReference type="Gene3D" id="3.40.50.720">
    <property type="entry name" value="NAD(P)-binding Rossmann-like Domain"/>
    <property type="match status" value="1"/>
</dbReference>
<keyword evidence="7" id="KW-1185">Reference proteome</keyword>
<dbReference type="InterPro" id="IPR002347">
    <property type="entry name" value="SDR_fam"/>
</dbReference>
<dbReference type="PRINTS" id="PR00081">
    <property type="entry name" value="GDHRDH"/>
</dbReference>
<dbReference type="Pfam" id="PF00106">
    <property type="entry name" value="adh_short"/>
    <property type="match status" value="1"/>
</dbReference>
<dbReference type="EMBL" id="JAPWTJ010001818">
    <property type="protein sequence ID" value="KAJ8969354.1"/>
    <property type="molecule type" value="Genomic_DNA"/>
</dbReference>
<comment type="caution">
    <text evidence="6">The sequence shown here is derived from an EMBL/GenBank/DDBJ whole genome shotgun (WGS) entry which is preliminary data.</text>
</comment>
<feature type="transmembrane region" description="Helical" evidence="5">
    <location>
        <begin position="24"/>
        <end position="44"/>
    </location>
</feature>
<reference evidence="6" key="1">
    <citation type="journal article" date="2023" name="Insect Mol. Biol.">
        <title>Genome sequencing provides insights into the evolution of gene families encoding plant cell wall-degrading enzymes in longhorned beetles.</title>
        <authorList>
            <person name="Shin N.R."/>
            <person name="Okamura Y."/>
            <person name="Kirsch R."/>
            <person name="Pauchet Y."/>
        </authorList>
    </citation>
    <scope>NUCLEOTIDE SEQUENCE</scope>
    <source>
        <strain evidence="6">MMC_N1</strain>
    </source>
</reference>